<dbReference type="EMBL" id="MU842908">
    <property type="protein sequence ID" value="KAK2026733.1"/>
    <property type="molecule type" value="Genomic_DNA"/>
</dbReference>
<organism evidence="1 2">
    <name type="scientific">Colletotrichum zoysiae</name>
    <dbReference type="NCBI Taxonomy" id="1216348"/>
    <lineage>
        <taxon>Eukaryota</taxon>
        <taxon>Fungi</taxon>
        <taxon>Dikarya</taxon>
        <taxon>Ascomycota</taxon>
        <taxon>Pezizomycotina</taxon>
        <taxon>Sordariomycetes</taxon>
        <taxon>Hypocreomycetidae</taxon>
        <taxon>Glomerellales</taxon>
        <taxon>Glomerellaceae</taxon>
        <taxon>Colletotrichum</taxon>
        <taxon>Colletotrichum graminicola species complex</taxon>
    </lineage>
</organism>
<reference evidence="1" key="1">
    <citation type="submission" date="2021-06" db="EMBL/GenBank/DDBJ databases">
        <title>Comparative genomics, transcriptomics and evolutionary studies reveal genomic signatures of adaptation to plant cell wall in hemibiotrophic fungi.</title>
        <authorList>
            <consortium name="DOE Joint Genome Institute"/>
            <person name="Baroncelli R."/>
            <person name="Diaz J.F."/>
            <person name="Benocci T."/>
            <person name="Peng M."/>
            <person name="Battaglia E."/>
            <person name="Haridas S."/>
            <person name="Andreopoulos W."/>
            <person name="Labutti K."/>
            <person name="Pangilinan J."/>
            <person name="Floch G.L."/>
            <person name="Makela M.R."/>
            <person name="Henrissat B."/>
            <person name="Grigoriev I.V."/>
            <person name="Crouch J.A."/>
            <person name="De Vries R.P."/>
            <person name="Sukno S.A."/>
            <person name="Thon M.R."/>
        </authorList>
    </citation>
    <scope>NUCLEOTIDE SEQUENCE</scope>
    <source>
        <strain evidence="1">MAFF235873</strain>
    </source>
</reference>
<dbReference type="AlphaFoldDB" id="A0AAD9HDE0"/>
<proteinExistence type="predicted"/>
<protein>
    <submittedName>
        <fullName evidence="1">Uncharacterized protein</fullName>
    </submittedName>
</protein>
<comment type="caution">
    <text evidence="1">The sequence shown here is derived from an EMBL/GenBank/DDBJ whole genome shotgun (WGS) entry which is preliminary data.</text>
</comment>
<dbReference type="Proteomes" id="UP001232148">
    <property type="component" value="Unassembled WGS sequence"/>
</dbReference>
<name>A0AAD9HDE0_9PEZI</name>
<accession>A0AAD9HDE0</accession>
<evidence type="ECO:0000313" key="2">
    <source>
        <dbReference type="Proteomes" id="UP001232148"/>
    </source>
</evidence>
<sequence>MRCPLPPLNASIARLPVVAFKARLRETRDTHALGKGKHRRSMAAEPKIKRIGVHAVRSDELHRGAIEKGGKKVYNHTITHGNAAFKSTGVVEPMYHIRRRARHMTANMRRHVTTSDGKTPLLIPPLAVSRKSDMKRLPLYFTTRGPVEVDSVQGPVSVFSFQQSMAADMPDTPYAIMLELAYGPVHCDCHPTNAVISHHFLDGRLSTRYTSRQFSQNSKACPFFEYPLTSASQEPNSKS</sequence>
<gene>
    <name evidence="1" type="ORF">LX32DRAFT_10540</name>
</gene>
<evidence type="ECO:0000313" key="1">
    <source>
        <dbReference type="EMBL" id="KAK2026733.1"/>
    </source>
</evidence>
<keyword evidence="2" id="KW-1185">Reference proteome</keyword>